<keyword evidence="2 5" id="KW-0436">Ligase</keyword>
<reference evidence="5 6" key="1">
    <citation type="submission" date="2018-03" db="EMBL/GenBank/DDBJ databases">
        <title>Genomic Encyclopedia of Type Strains, Phase III (KMG-III): the genomes of soil and plant-associated and newly described type strains.</title>
        <authorList>
            <person name="Whitman W."/>
        </authorList>
    </citation>
    <scope>NUCLEOTIDE SEQUENCE [LARGE SCALE GENOMIC DNA]</scope>
    <source>
        <strain evidence="5 6">CGMCC 4.7125</strain>
    </source>
</reference>
<dbReference type="Gene3D" id="3.40.50.12780">
    <property type="entry name" value="N-terminal domain of ligase-like"/>
    <property type="match status" value="1"/>
</dbReference>
<dbReference type="PANTHER" id="PTHR43767">
    <property type="entry name" value="LONG-CHAIN-FATTY-ACID--COA LIGASE"/>
    <property type="match status" value="1"/>
</dbReference>
<dbReference type="InterPro" id="IPR042099">
    <property type="entry name" value="ANL_N_sf"/>
</dbReference>
<dbReference type="OrthoDB" id="2579187at2"/>
<feature type="domain" description="AMP-binding enzyme C-terminal" evidence="4">
    <location>
        <begin position="425"/>
        <end position="500"/>
    </location>
</feature>
<evidence type="ECO:0000256" key="1">
    <source>
        <dbReference type="ARBA" id="ARBA00006432"/>
    </source>
</evidence>
<dbReference type="Pfam" id="PF13193">
    <property type="entry name" value="AMP-binding_C"/>
    <property type="match status" value="1"/>
</dbReference>
<evidence type="ECO:0000256" key="2">
    <source>
        <dbReference type="ARBA" id="ARBA00022598"/>
    </source>
</evidence>
<dbReference type="Pfam" id="PF00501">
    <property type="entry name" value="AMP-binding"/>
    <property type="match status" value="1"/>
</dbReference>
<dbReference type="FunFam" id="3.30.300.30:FF:000008">
    <property type="entry name" value="2,3-dihydroxybenzoate-AMP ligase"/>
    <property type="match status" value="1"/>
</dbReference>
<sequence>MDIVGHRSLRDLLLEREARCADKTFLTFVAADGTHISLSYAEFGAGVRGVAAGLARLGVGKGDKVVVHLGNCPEFLLCWFGVAWLGAVLVPSNTANTERELRHVAEHAEAVAVVTAAGYRELVERALPPEACHRILVGGQHPGWVDFAELTTATDPPMPPLASADLAELLFTSGTTAAPKATMLTHANCLFAGEREWRTIGIDSSDRSLTALPVFHVNAQTVTILSALTAGATVVLLEEYSASRFWEQVRDTGATVLALVAMQLRTLLAQPPAPTDREHGVRRVMYALNVPEREKTEFERRFGVELINGYGLSEAMTIVTAAPVHGEKRWPSIGLPAIDRRVRVVLPDGTDAAPGEVGEIVVGGEPGRNLMLGYYRDPAATEAVLREGWLYTGDNGYLDEHGYLYFFDRRKDVIKVAGENVSATEVEQVLCTHPAVAEAAVIGVPDSVRDEAVKAFVVPKPDCRLTEESVVEHCAERLARFKVPTLVEIRENLPKTSIGKIEKKLLRAEQAAEAVR</sequence>
<dbReference type="InterPro" id="IPR000873">
    <property type="entry name" value="AMP-dep_synth/lig_dom"/>
</dbReference>
<evidence type="ECO:0000313" key="5">
    <source>
        <dbReference type="EMBL" id="PRX50458.1"/>
    </source>
</evidence>
<accession>A0A2T0M1J4</accession>
<feature type="domain" description="AMP-dependent synthetase/ligase" evidence="3">
    <location>
        <begin position="18"/>
        <end position="375"/>
    </location>
</feature>
<proteinExistence type="inferred from homology"/>
<comment type="caution">
    <text evidence="5">The sequence shown here is derived from an EMBL/GenBank/DDBJ whole genome shotgun (WGS) entry which is preliminary data.</text>
</comment>
<protein>
    <submittedName>
        <fullName evidence="5">Crotonobetaine/carnitine-CoA ligase</fullName>
    </submittedName>
</protein>
<dbReference type="GO" id="GO:0016878">
    <property type="term" value="F:acid-thiol ligase activity"/>
    <property type="evidence" value="ECO:0007669"/>
    <property type="project" value="UniProtKB-ARBA"/>
</dbReference>
<organism evidence="5 6">
    <name type="scientific">Prauserella shujinwangii</name>
    <dbReference type="NCBI Taxonomy" id="1453103"/>
    <lineage>
        <taxon>Bacteria</taxon>
        <taxon>Bacillati</taxon>
        <taxon>Actinomycetota</taxon>
        <taxon>Actinomycetes</taxon>
        <taxon>Pseudonocardiales</taxon>
        <taxon>Pseudonocardiaceae</taxon>
        <taxon>Prauserella</taxon>
    </lineage>
</organism>
<dbReference type="SUPFAM" id="SSF56801">
    <property type="entry name" value="Acetyl-CoA synthetase-like"/>
    <property type="match status" value="1"/>
</dbReference>
<evidence type="ECO:0000259" key="3">
    <source>
        <dbReference type="Pfam" id="PF00501"/>
    </source>
</evidence>
<dbReference type="InterPro" id="IPR045851">
    <property type="entry name" value="AMP-bd_C_sf"/>
</dbReference>
<dbReference type="InterPro" id="IPR050237">
    <property type="entry name" value="ATP-dep_AMP-bd_enzyme"/>
</dbReference>
<evidence type="ECO:0000313" key="6">
    <source>
        <dbReference type="Proteomes" id="UP000238362"/>
    </source>
</evidence>
<dbReference type="Proteomes" id="UP000238362">
    <property type="component" value="Unassembled WGS sequence"/>
</dbReference>
<dbReference type="Gene3D" id="3.30.300.30">
    <property type="match status" value="1"/>
</dbReference>
<dbReference type="InterPro" id="IPR025110">
    <property type="entry name" value="AMP-bd_C"/>
</dbReference>
<dbReference type="RefSeq" id="WP_106177541.1">
    <property type="nucleotide sequence ID" value="NZ_PVNH01000002.1"/>
</dbReference>
<gene>
    <name evidence="5" type="ORF">B0I33_102579</name>
</gene>
<comment type="similarity">
    <text evidence="1">Belongs to the ATP-dependent AMP-binding enzyme family.</text>
</comment>
<dbReference type="PANTHER" id="PTHR43767:SF1">
    <property type="entry name" value="NONRIBOSOMAL PEPTIDE SYNTHASE PES1 (EUROFUNG)-RELATED"/>
    <property type="match status" value="1"/>
</dbReference>
<keyword evidence="6" id="KW-1185">Reference proteome</keyword>
<dbReference type="EMBL" id="PVNH01000002">
    <property type="protein sequence ID" value="PRX50458.1"/>
    <property type="molecule type" value="Genomic_DNA"/>
</dbReference>
<dbReference type="AlphaFoldDB" id="A0A2T0M1J4"/>
<name>A0A2T0M1J4_9PSEU</name>
<evidence type="ECO:0000259" key="4">
    <source>
        <dbReference type="Pfam" id="PF13193"/>
    </source>
</evidence>